<name>A0A0B8ZDK0_9SPHN</name>
<evidence type="ECO:0000256" key="3">
    <source>
        <dbReference type="ARBA" id="ARBA00022692"/>
    </source>
</evidence>
<comment type="similarity">
    <text evidence="6">Belongs to the exbB/tolQ family.</text>
</comment>
<evidence type="ECO:0000256" key="2">
    <source>
        <dbReference type="ARBA" id="ARBA00022475"/>
    </source>
</evidence>
<evidence type="ECO:0000313" key="11">
    <source>
        <dbReference type="Proteomes" id="UP000031338"/>
    </source>
</evidence>
<evidence type="ECO:0000259" key="9">
    <source>
        <dbReference type="Pfam" id="PF01618"/>
    </source>
</evidence>
<feature type="transmembrane region" description="Helical" evidence="8">
    <location>
        <begin position="150"/>
        <end position="173"/>
    </location>
</feature>
<keyword evidence="11" id="KW-1185">Reference proteome</keyword>
<protein>
    <submittedName>
        <fullName evidence="10">Chemotaxis protein MotA</fullName>
    </submittedName>
</protein>
<dbReference type="GO" id="GO:0006935">
    <property type="term" value="P:chemotaxis"/>
    <property type="evidence" value="ECO:0007669"/>
    <property type="project" value="InterPro"/>
</dbReference>
<keyword evidence="5 8" id="KW-0472">Membrane</keyword>
<keyword evidence="3 8" id="KW-0812">Transmembrane</keyword>
<keyword evidence="4 8" id="KW-1133">Transmembrane helix</keyword>
<dbReference type="GO" id="GO:0005886">
    <property type="term" value="C:plasma membrane"/>
    <property type="evidence" value="ECO:0007669"/>
    <property type="project" value="UniProtKB-SubCell"/>
</dbReference>
<evidence type="ECO:0000256" key="5">
    <source>
        <dbReference type="ARBA" id="ARBA00023136"/>
    </source>
</evidence>
<reference evidence="10 11" key="1">
    <citation type="submission" date="2014-10" db="EMBL/GenBank/DDBJ databases">
        <title>Draft genome sequence of Novosphingobium subterraneum DSM 12447.</title>
        <authorList>
            <person name="Gan H.M."/>
            <person name="Gan H.Y."/>
            <person name="Savka M.A."/>
        </authorList>
    </citation>
    <scope>NUCLEOTIDE SEQUENCE [LARGE SCALE GENOMIC DNA]</scope>
    <source>
        <strain evidence="10 11">DSM 12447</strain>
    </source>
</reference>
<keyword evidence="6" id="KW-0653">Protein transport</keyword>
<dbReference type="Proteomes" id="UP000031338">
    <property type="component" value="Unassembled WGS sequence"/>
</dbReference>
<organism evidence="10 11">
    <name type="scientific">Novosphingobium subterraneum</name>
    <dbReference type="NCBI Taxonomy" id="48936"/>
    <lineage>
        <taxon>Bacteria</taxon>
        <taxon>Pseudomonadati</taxon>
        <taxon>Pseudomonadota</taxon>
        <taxon>Alphaproteobacteria</taxon>
        <taxon>Sphingomonadales</taxon>
        <taxon>Sphingomonadaceae</taxon>
        <taxon>Novosphingobium</taxon>
    </lineage>
</organism>
<evidence type="ECO:0000256" key="1">
    <source>
        <dbReference type="ARBA" id="ARBA00004651"/>
    </source>
</evidence>
<keyword evidence="6" id="KW-0813">Transport</keyword>
<proteinExistence type="inferred from homology"/>
<keyword evidence="2" id="KW-1003">Cell membrane</keyword>
<dbReference type="RefSeq" id="WP_082013424.1">
    <property type="nucleotide sequence ID" value="NZ_JRVC01000017.1"/>
</dbReference>
<feature type="compositionally biased region" description="Basic residues" evidence="7">
    <location>
        <begin position="224"/>
        <end position="233"/>
    </location>
</feature>
<dbReference type="EMBL" id="JRVC01000017">
    <property type="protein sequence ID" value="KHS44311.1"/>
    <property type="molecule type" value="Genomic_DNA"/>
</dbReference>
<dbReference type="InterPro" id="IPR002898">
    <property type="entry name" value="MotA_ExbB_proton_chnl"/>
</dbReference>
<comment type="caution">
    <text evidence="10">The sequence shown here is derived from an EMBL/GenBank/DDBJ whole genome shotgun (WGS) entry which is preliminary data.</text>
</comment>
<dbReference type="AlphaFoldDB" id="A0A0B8ZDK0"/>
<evidence type="ECO:0000256" key="4">
    <source>
        <dbReference type="ARBA" id="ARBA00022989"/>
    </source>
</evidence>
<dbReference type="InterPro" id="IPR047055">
    <property type="entry name" value="MotA-like"/>
</dbReference>
<feature type="domain" description="MotA/TolQ/ExbB proton channel" evidence="9">
    <location>
        <begin position="108"/>
        <end position="192"/>
    </location>
</feature>
<gene>
    <name evidence="10" type="ORF">NJ75_03180</name>
</gene>
<dbReference type="GO" id="GO:0071978">
    <property type="term" value="P:bacterial-type flagellum-dependent swarming motility"/>
    <property type="evidence" value="ECO:0007669"/>
    <property type="project" value="InterPro"/>
</dbReference>
<accession>A0A0B8ZDK0</accession>
<evidence type="ECO:0000256" key="6">
    <source>
        <dbReference type="RuleBase" id="RU004057"/>
    </source>
</evidence>
<dbReference type="PANTHER" id="PTHR30433">
    <property type="entry name" value="CHEMOTAXIS PROTEIN MOTA"/>
    <property type="match status" value="1"/>
</dbReference>
<evidence type="ECO:0000313" key="10">
    <source>
        <dbReference type="EMBL" id="KHS44311.1"/>
    </source>
</evidence>
<dbReference type="GO" id="GO:0015031">
    <property type="term" value="P:protein transport"/>
    <property type="evidence" value="ECO:0007669"/>
    <property type="project" value="UniProtKB-KW"/>
</dbReference>
<sequence length="240" mass="25275">MPPALLFDGLSLSIVLAGTALATVLRSGRHELVVTARAIAGLFAKRFSAVQAKADLAAQVSAIRRDGLLRASTSAIGDREFDDVTDVLIRSRSLDALIERHHDHRRNRIAAANAAVRTLAQAAELGPVFGMVGTLVSLSRLPATGLEQGALSGAISMAVLTTLYGLLLANLVLAPLARAVERRSQDEERHRQEVIDWLSAQIEPALPSSLHPTSVSLVSGASHGHGHGMRPQHGHGGTAA</sequence>
<dbReference type="STRING" id="48936.NJ75_03180"/>
<dbReference type="PATRIC" id="fig|48936.3.peg.3197"/>
<evidence type="ECO:0000256" key="7">
    <source>
        <dbReference type="SAM" id="MobiDB-lite"/>
    </source>
</evidence>
<dbReference type="Pfam" id="PF01618">
    <property type="entry name" value="MotA_ExbB"/>
    <property type="match status" value="1"/>
</dbReference>
<evidence type="ECO:0000256" key="8">
    <source>
        <dbReference type="SAM" id="Phobius"/>
    </source>
</evidence>
<comment type="subcellular location">
    <subcellularLocation>
        <location evidence="1">Cell membrane</location>
        <topology evidence="1">Multi-pass membrane protein</topology>
    </subcellularLocation>
    <subcellularLocation>
        <location evidence="6">Membrane</location>
        <topology evidence="6">Multi-pass membrane protein</topology>
    </subcellularLocation>
</comment>
<feature type="region of interest" description="Disordered" evidence="7">
    <location>
        <begin position="213"/>
        <end position="240"/>
    </location>
</feature>